<dbReference type="SUPFAM" id="SSF51126">
    <property type="entry name" value="Pectin lyase-like"/>
    <property type="match status" value="2"/>
</dbReference>
<dbReference type="RefSeq" id="WP_345626232.1">
    <property type="nucleotide sequence ID" value="NZ_BAABJQ010000002.1"/>
</dbReference>
<dbReference type="InterPro" id="IPR000641">
    <property type="entry name" value="CbxX/CfxQ"/>
</dbReference>
<dbReference type="Gene3D" id="1.10.8.60">
    <property type="match status" value="1"/>
</dbReference>
<keyword evidence="7" id="KW-1185">Reference proteome</keyword>
<feature type="region of interest" description="Disordered" evidence="4">
    <location>
        <begin position="592"/>
        <end position="637"/>
    </location>
</feature>
<dbReference type="InterPro" id="IPR012332">
    <property type="entry name" value="Autotransporter_pectin_lyase_C"/>
</dbReference>
<dbReference type="Gene3D" id="2.160.20.20">
    <property type="match status" value="1"/>
</dbReference>
<feature type="region of interest" description="Disordered" evidence="4">
    <location>
        <begin position="235"/>
        <end position="255"/>
    </location>
</feature>
<gene>
    <name evidence="6" type="ORF">GCM10023322_08330</name>
</gene>
<dbReference type="InterPro" id="IPR012334">
    <property type="entry name" value="Pectin_lyas_fold"/>
</dbReference>
<proteinExistence type="inferred from homology"/>
<feature type="compositionally biased region" description="Low complexity" evidence="4">
    <location>
        <begin position="599"/>
        <end position="637"/>
    </location>
</feature>
<protein>
    <submittedName>
        <fullName evidence="6">Right-handed parallel beta-helix repeat-containing protein</fullName>
    </submittedName>
</protein>
<keyword evidence="2" id="KW-0547">Nucleotide-binding</keyword>
<dbReference type="InterPro" id="IPR041627">
    <property type="entry name" value="AAA_lid_6"/>
</dbReference>
<evidence type="ECO:0000313" key="6">
    <source>
        <dbReference type="EMBL" id="GAA5179162.1"/>
    </source>
</evidence>
<comment type="similarity">
    <text evidence="1">Belongs to the CbxX/CfxQ family.</text>
</comment>
<name>A0ABP9RL95_9ACTN</name>
<dbReference type="Proteomes" id="UP001501570">
    <property type="component" value="Unassembled WGS sequence"/>
</dbReference>
<keyword evidence="3" id="KW-0067">ATP-binding</keyword>
<dbReference type="EMBL" id="BAABJQ010000002">
    <property type="protein sequence ID" value="GAA5179162.1"/>
    <property type="molecule type" value="Genomic_DNA"/>
</dbReference>
<organism evidence="6 7">
    <name type="scientific">Rugosimonospora acidiphila</name>
    <dbReference type="NCBI Taxonomy" id="556531"/>
    <lineage>
        <taxon>Bacteria</taxon>
        <taxon>Bacillati</taxon>
        <taxon>Actinomycetota</taxon>
        <taxon>Actinomycetes</taxon>
        <taxon>Micromonosporales</taxon>
        <taxon>Micromonosporaceae</taxon>
        <taxon>Rugosimonospora</taxon>
    </lineage>
</organism>
<dbReference type="SMART" id="SM00710">
    <property type="entry name" value="PbH1"/>
    <property type="match status" value="13"/>
</dbReference>
<dbReference type="Pfam" id="PF13229">
    <property type="entry name" value="Beta_helix"/>
    <property type="match status" value="2"/>
</dbReference>
<feature type="domain" description="AAA+ ATPase" evidence="5">
    <location>
        <begin position="684"/>
        <end position="823"/>
    </location>
</feature>
<dbReference type="InterPro" id="IPR003959">
    <property type="entry name" value="ATPase_AAA_core"/>
</dbReference>
<evidence type="ECO:0000256" key="2">
    <source>
        <dbReference type="ARBA" id="ARBA00022741"/>
    </source>
</evidence>
<dbReference type="Pfam" id="PF17866">
    <property type="entry name" value="AAA_lid_6"/>
    <property type="match status" value="1"/>
</dbReference>
<evidence type="ECO:0000259" key="5">
    <source>
        <dbReference type="SMART" id="SM00382"/>
    </source>
</evidence>
<evidence type="ECO:0000256" key="3">
    <source>
        <dbReference type="ARBA" id="ARBA00022840"/>
    </source>
</evidence>
<dbReference type="PANTHER" id="PTHR43392:SF2">
    <property type="entry name" value="AAA-TYPE ATPASE FAMILY PROTEIN _ ANKYRIN REPEAT FAMILY PROTEIN"/>
    <property type="match status" value="1"/>
</dbReference>
<evidence type="ECO:0000256" key="1">
    <source>
        <dbReference type="ARBA" id="ARBA00010378"/>
    </source>
</evidence>
<evidence type="ECO:0000256" key="4">
    <source>
        <dbReference type="SAM" id="MobiDB-lite"/>
    </source>
</evidence>
<evidence type="ECO:0000313" key="7">
    <source>
        <dbReference type="Proteomes" id="UP001501570"/>
    </source>
</evidence>
<dbReference type="InterPro" id="IPR027417">
    <property type="entry name" value="P-loop_NTPase"/>
</dbReference>
<dbReference type="PANTHER" id="PTHR43392">
    <property type="entry name" value="AAA-TYPE ATPASE FAMILY PROTEIN / ANKYRIN REPEAT FAMILY PROTEIN"/>
    <property type="match status" value="1"/>
</dbReference>
<dbReference type="InterPro" id="IPR003593">
    <property type="entry name" value="AAA+_ATPase"/>
</dbReference>
<dbReference type="InterPro" id="IPR011050">
    <property type="entry name" value="Pectin_lyase_fold/virulence"/>
</dbReference>
<dbReference type="InterPro" id="IPR050773">
    <property type="entry name" value="CbxX/CfxQ_RuBisCO_ESX"/>
</dbReference>
<dbReference type="InterPro" id="IPR006626">
    <property type="entry name" value="PbH1"/>
</dbReference>
<reference evidence="7" key="1">
    <citation type="journal article" date="2019" name="Int. J. Syst. Evol. Microbiol.">
        <title>The Global Catalogue of Microorganisms (GCM) 10K type strain sequencing project: providing services to taxonomists for standard genome sequencing and annotation.</title>
        <authorList>
            <consortium name="The Broad Institute Genomics Platform"/>
            <consortium name="The Broad Institute Genome Sequencing Center for Infectious Disease"/>
            <person name="Wu L."/>
            <person name="Ma J."/>
        </authorList>
    </citation>
    <scope>NUCLEOTIDE SEQUENCE [LARGE SCALE GENOMIC DNA]</scope>
    <source>
        <strain evidence="7">JCM 18304</strain>
    </source>
</reference>
<sequence>MERVSNRAWSRHRTIGSAVRAARDGSIIAVAAGVYHEHLVIDKSVTVLADGDDGTVELVASEGPAVAVRSGSATVHGLTLRGAGADGVTVAVHGGRLDLESAVVSGGSVEVHGNAAARLADCQVRGTTGTAVRVGGGAQVETAGLILEEIGGDAVVAQDTARVALDRVRMQKVAGRGVLATGSAVVTLTGCDIGYTTGAALEVAESGQARMSDCVLHDSAADGLRVTGSAPFGSDWWTPLRPERGGDAKTGQEGAAGGVRAERCTIARAAGTGVAVSGNGQVALIGSTVEGSGGAGALALADARLALLDTSLRAGKQTALALRGRAEIRMSGGELTDSAGNGLFAADESRVLMDGAQVRRSAYSAVHLTGTAVAALLRCTVDQTPEFGIRASDRSLLRVFGGEISGAGYGGVQVDGSADAAMQALAVTGSGVGVRVDTPHRPLLVNCEIREVKRSGLEIAPGASMVARGCTIETVGGTGILVDSGATPMLQDCTVRGVDGTGVAIWEGAAPEIRGLTVTGCAKNGVYAADGAHGRLIDCDIAKTRYPAVFVGGGADPLLHRVHVHDVDEDLNLAEGAAPTFSGCWSTGVGQVNIPQSDPPARSAPAPSAAPAAPGVTGAPAGPGASGTETPTGPAAAESDLESLLAQLNDLIGLERVKQDVSTMINLVQIVKRRREAGLAPPPLSRHLVFAGNPGTGKTTVARLYGQLLASLGMLTKGHLVEVDRSTLVGEYVGHTAPKTQAAFRRALGGVLFIDEAYSLVPAGNSSDFGQEAIATLVKLMEDHRDGVVVIVAGYPDQMRTFIAANPGLSSRFSRTLTFDDYSSEELVEIVETQAKQFQYAVDSDARDALLSYFTVQPRDEGFGNGRFARKVFQLMTERHASRISQLLNADDDDLSTLLAIDLPEGDPR</sequence>
<dbReference type="InterPro" id="IPR039448">
    <property type="entry name" value="Beta_helix"/>
</dbReference>
<dbReference type="CDD" id="cd00009">
    <property type="entry name" value="AAA"/>
    <property type="match status" value="1"/>
</dbReference>
<comment type="caution">
    <text evidence="6">The sequence shown here is derived from an EMBL/GenBank/DDBJ whole genome shotgun (WGS) entry which is preliminary data.</text>
</comment>
<accession>A0ABP9RL95</accession>
<dbReference type="SMART" id="SM00382">
    <property type="entry name" value="AAA"/>
    <property type="match status" value="1"/>
</dbReference>
<dbReference type="PRINTS" id="PR00819">
    <property type="entry name" value="CBXCFQXSUPER"/>
</dbReference>
<dbReference type="Gene3D" id="2.160.20.10">
    <property type="entry name" value="Single-stranded right-handed beta-helix, Pectin lyase-like"/>
    <property type="match status" value="2"/>
</dbReference>
<dbReference type="Gene3D" id="3.40.50.300">
    <property type="entry name" value="P-loop containing nucleotide triphosphate hydrolases"/>
    <property type="match status" value="1"/>
</dbReference>
<dbReference type="Pfam" id="PF00004">
    <property type="entry name" value="AAA"/>
    <property type="match status" value="1"/>
</dbReference>
<dbReference type="SUPFAM" id="SSF52540">
    <property type="entry name" value="P-loop containing nucleoside triphosphate hydrolases"/>
    <property type="match status" value="1"/>
</dbReference>